<evidence type="ECO:0000256" key="5">
    <source>
        <dbReference type="ARBA" id="ARBA00022806"/>
    </source>
</evidence>
<evidence type="ECO:0000256" key="4">
    <source>
        <dbReference type="ARBA" id="ARBA00022801"/>
    </source>
</evidence>
<dbReference type="EMBL" id="JBAMIC010000018">
    <property type="protein sequence ID" value="KAK7095479.1"/>
    <property type="molecule type" value="Genomic_DNA"/>
</dbReference>
<dbReference type="PIRSF" id="PIRSF005198">
    <property type="entry name" value="Antiviral_helicase_SKI2"/>
    <property type="match status" value="1"/>
</dbReference>
<dbReference type="PANTHER" id="PTHR12131">
    <property type="entry name" value="ATP-DEPENDENT RNA AND DNA HELICASE"/>
    <property type="match status" value="1"/>
</dbReference>
<dbReference type="SUPFAM" id="SSF52540">
    <property type="entry name" value="P-loop containing nucleoside triphosphate hydrolases"/>
    <property type="match status" value="1"/>
</dbReference>
<dbReference type="Pfam" id="PF08148">
    <property type="entry name" value="DSHCT"/>
    <property type="match status" value="1"/>
</dbReference>
<dbReference type="InterPro" id="IPR040801">
    <property type="entry name" value="Ski2_N"/>
</dbReference>
<dbReference type="InterPro" id="IPR050699">
    <property type="entry name" value="RNA-DNA_Helicase"/>
</dbReference>
<dbReference type="FunFam" id="1.10.3380.30:FF:000001">
    <property type="entry name" value="Ski2 ATP-dependent RNA helicase"/>
    <property type="match status" value="1"/>
</dbReference>
<dbReference type="SMART" id="SM01142">
    <property type="entry name" value="DSHCT"/>
    <property type="match status" value="1"/>
</dbReference>
<feature type="compositionally biased region" description="Acidic residues" evidence="9">
    <location>
        <begin position="223"/>
        <end position="234"/>
    </location>
</feature>
<dbReference type="SMART" id="SM00487">
    <property type="entry name" value="DEXDc"/>
    <property type="match status" value="1"/>
</dbReference>
<evidence type="ECO:0000256" key="2">
    <source>
        <dbReference type="ARBA" id="ARBA00022490"/>
    </source>
</evidence>
<keyword evidence="3" id="KW-0547">Nucleotide-binding</keyword>
<keyword evidence="4" id="KW-0378">Hydrolase</keyword>
<dbReference type="Pfam" id="PF17911">
    <property type="entry name" value="Ski2_N"/>
    <property type="match status" value="1"/>
</dbReference>
<dbReference type="Gene3D" id="1.10.3380.30">
    <property type="match status" value="1"/>
</dbReference>
<proteinExistence type="predicted"/>
<evidence type="ECO:0000256" key="8">
    <source>
        <dbReference type="ARBA" id="ARBA00047984"/>
    </source>
</evidence>
<dbReference type="Proteomes" id="UP001374579">
    <property type="component" value="Unassembled WGS sequence"/>
</dbReference>
<feature type="domain" description="Helicase C-terminal" evidence="11">
    <location>
        <begin position="580"/>
        <end position="757"/>
    </location>
</feature>
<name>A0AAN9G5I3_9CAEN</name>
<evidence type="ECO:0000259" key="10">
    <source>
        <dbReference type="PROSITE" id="PS51192"/>
    </source>
</evidence>
<dbReference type="InterPro" id="IPR011545">
    <property type="entry name" value="DEAD/DEAH_box_helicase_dom"/>
</dbReference>
<feature type="domain" description="Helicase ATP-binding" evidence="10">
    <location>
        <begin position="322"/>
        <end position="478"/>
    </location>
</feature>
<dbReference type="FunFam" id="3.40.50.300:FF:000354">
    <property type="entry name" value="ATP-dependent RNA helicase SKI2"/>
    <property type="match status" value="1"/>
</dbReference>
<evidence type="ECO:0000256" key="6">
    <source>
        <dbReference type="ARBA" id="ARBA00022840"/>
    </source>
</evidence>
<dbReference type="CDD" id="cd18795">
    <property type="entry name" value="SF2_C_Ski2"/>
    <property type="match status" value="1"/>
</dbReference>
<dbReference type="GO" id="GO:0070478">
    <property type="term" value="P:nuclear-transcribed mRNA catabolic process, 3'-5' exonucleolytic nonsense-mediated decay"/>
    <property type="evidence" value="ECO:0007669"/>
    <property type="project" value="TreeGrafter"/>
</dbReference>
<evidence type="ECO:0000256" key="3">
    <source>
        <dbReference type="ARBA" id="ARBA00022741"/>
    </source>
</evidence>
<dbReference type="GO" id="GO:0003723">
    <property type="term" value="F:RNA binding"/>
    <property type="evidence" value="ECO:0007669"/>
    <property type="project" value="UniProtKB-KW"/>
</dbReference>
<evidence type="ECO:0000259" key="11">
    <source>
        <dbReference type="PROSITE" id="PS51194"/>
    </source>
</evidence>
<protein>
    <recommendedName>
        <fullName evidence="14">Helicase SKI2W</fullName>
    </recommendedName>
</protein>
<dbReference type="SMART" id="SM00490">
    <property type="entry name" value="HELICc"/>
    <property type="match status" value="1"/>
</dbReference>
<comment type="caution">
    <text evidence="12">The sequence shown here is derived from an EMBL/GenBank/DDBJ whole genome shotgun (WGS) entry which is preliminary data.</text>
</comment>
<keyword evidence="13" id="KW-1185">Reference proteome</keyword>
<dbReference type="Pfam" id="PF00270">
    <property type="entry name" value="DEAD"/>
    <property type="match status" value="1"/>
</dbReference>
<evidence type="ECO:0008006" key="14">
    <source>
        <dbReference type="Google" id="ProtNLM"/>
    </source>
</evidence>
<evidence type="ECO:0000256" key="7">
    <source>
        <dbReference type="ARBA" id="ARBA00022884"/>
    </source>
</evidence>
<sequence length="1247" mass="140527">MQKELTEGLDLLELGCHGSMELVARGNAAPAVLPLKTVPVGLPPVLARTQDELEGFLSQPQCLNIHDLRRSQKYIARERRPERLFHSDVCPVQTTIVVERNPATGELLGYKEECLSDSSKTSRNSLSLHRMPGPSYTDLRGSSTNYPFWPGGMDEPVLDKLEDREGDSAAINLDTELLTAAPGLADGMTFDTGAADPKPPPPPESNTAPDVINLADILADTDDLDLGDSDEEEAEQKKKDKENNKESGAVTQLGKSESLENLVQVKEDQTTTEVTKKKTEEKKESWAVKVDVNSPVTEFYKRVPNMAYKWPFEPDVFQKQAILHLEKHESVFVAAHTSAGKTVVAEYAIALSLKHMTKTVYTSPIKALSNQKFRDFKTTFGDVGLITGDVQINTTASCLIMTTEILRSMLYNGSDTIRDLEWVIFDEVHYINDSERGVVWEEVLIMLPQHVNIILLSATVPNHMEFADWVGRTKRKPMYVISTAKRPVPLEHFLYTGNSNKTSTELFLLVDAKGSFLTTGYSKAVAAKKERASQSSQSFGAKGTRGGNPSQDKNVWLSVIEMLKKKDKLPMVAFTFSKRRIEDNINNLQSVDLTTQAEKSEIHIFFHRCIQRLKGNDRQLPQVLHMEQVLKRGLGVHHSGILPILKEVVEMLFQRGMVKILFATETFAMGVNMPARTVVFDSTRKHDGTCMRNLSAGEYIQMAGRAGRRGLDTTGTVIILCKGDVPETSELHKMMLGKPTTLESQFRLTNTMILNLLRVEQLRVEDMIRRSFSEFHTQREEVNHRKAMEELKGHMSKVKDIECYLCSVDLERYYKACKDYQELKQRLQEVVLSHPAAIKALSAGRVVVIDNSRHSNVLGAVLQSSLGSNNTRIFTVLILANRGDNLAAGEITPSDNHRVKPVKMRQLFIPEGVCWHGVVEVKAADIAVITTKTIKLEADKIVKDVKKREQPRFRDDPPSQSVTMVTQELLRLSEQNPEGLSGLDPTKDLHLRDIDLVEQFRSLQFMQEEFGQFQCVNCPKFDEHFSQISSNMGLKEEYRRLQFLLSDQSLQLLPEYQQRVEMLTRLHYVDAQGSVQLKGRVACEISNHEVMITELVFDNVLTDLHPADIAALLSSMVFEQKNCSAPELTDTLKQGMEKILQKAEEIGRVQKEVGMKIPVGDYKESFHFNLMEVVFEWARGMPFAEITSLTDVQEGIIVRCIQRLYELLRDVRNAARIIGDPTLFKKMEEAMSIIKRDIVFAASLYTQ</sequence>
<comment type="catalytic activity">
    <reaction evidence="8">
        <text>ATP + H2O = ADP + phosphate + H(+)</text>
        <dbReference type="Rhea" id="RHEA:13065"/>
        <dbReference type="ChEBI" id="CHEBI:15377"/>
        <dbReference type="ChEBI" id="CHEBI:15378"/>
        <dbReference type="ChEBI" id="CHEBI:30616"/>
        <dbReference type="ChEBI" id="CHEBI:43474"/>
        <dbReference type="ChEBI" id="CHEBI:456216"/>
        <dbReference type="EC" id="3.6.4.13"/>
    </reaction>
</comment>
<dbReference type="InterPro" id="IPR027417">
    <property type="entry name" value="P-loop_NTPase"/>
</dbReference>
<dbReference type="InterPro" id="IPR014001">
    <property type="entry name" value="Helicase_ATP-bd"/>
</dbReference>
<evidence type="ECO:0000313" key="12">
    <source>
        <dbReference type="EMBL" id="KAK7095479.1"/>
    </source>
</evidence>
<evidence type="ECO:0000256" key="9">
    <source>
        <dbReference type="SAM" id="MobiDB-lite"/>
    </source>
</evidence>
<dbReference type="PANTHER" id="PTHR12131:SF1">
    <property type="entry name" value="ATP-DEPENDENT RNA HELICASE SUPV3L1, MITOCHONDRIAL-RELATED"/>
    <property type="match status" value="1"/>
</dbReference>
<dbReference type="InterPro" id="IPR016438">
    <property type="entry name" value="SKI2-like"/>
</dbReference>
<keyword evidence="2" id="KW-0963">Cytoplasm</keyword>
<dbReference type="FunFam" id="3.40.50.300:FF:000447">
    <property type="entry name" value="helicase SKI2W isoform X2"/>
    <property type="match status" value="1"/>
</dbReference>
<comment type="subcellular location">
    <subcellularLocation>
        <location evidence="1">Cytoplasm</location>
    </subcellularLocation>
</comment>
<dbReference type="InterPro" id="IPR025696">
    <property type="entry name" value="Beta-barrel_MTR4"/>
</dbReference>
<feature type="compositionally biased region" description="Basic and acidic residues" evidence="9">
    <location>
        <begin position="235"/>
        <end position="245"/>
    </location>
</feature>
<dbReference type="AlphaFoldDB" id="A0AAN9G5I3"/>
<keyword evidence="5" id="KW-0347">Helicase</keyword>
<evidence type="ECO:0000256" key="1">
    <source>
        <dbReference type="ARBA" id="ARBA00004496"/>
    </source>
</evidence>
<feature type="region of interest" description="Disordered" evidence="9">
    <location>
        <begin position="223"/>
        <end position="256"/>
    </location>
</feature>
<gene>
    <name evidence="12" type="ORF">V1264_006878</name>
</gene>
<dbReference type="InterPro" id="IPR048392">
    <property type="entry name" value="MTR4-like_stalk"/>
</dbReference>
<organism evidence="12 13">
    <name type="scientific">Littorina saxatilis</name>
    <dbReference type="NCBI Taxonomy" id="31220"/>
    <lineage>
        <taxon>Eukaryota</taxon>
        <taxon>Metazoa</taxon>
        <taxon>Spiralia</taxon>
        <taxon>Lophotrochozoa</taxon>
        <taxon>Mollusca</taxon>
        <taxon>Gastropoda</taxon>
        <taxon>Caenogastropoda</taxon>
        <taxon>Littorinimorpha</taxon>
        <taxon>Littorinoidea</taxon>
        <taxon>Littorinidae</taxon>
        <taxon>Littorina</taxon>
    </lineage>
</organism>
<dbReference type="Pfam" id="PF21408">
    <property type="entry name" value="MTR4-like_stalk"/>
    <property type="match status" value="1"/>
</dbReference>
<dbReference type="Pfam" id="PF13234">
    <property type="entry name" value="MTR4_beta-barrel"/>
    <property type="match status" value="1"/>
</dbReference>
<dbReference type="GO" id="GO:0016787">
    <property type="term" value="F:hydrolase activity"/>
    <property type="evidence" value="ECO:0007669"/>
    <property type="project" value="UniProtKB-KW"/>
</dbReference>
<dbReference type="GO" id="GO:0005524">
    <property type="term" value="F:ATP binding"/>
    <property type="evidence" value="ECO:0007669"/>
    <property type="project" value="UniProtKB-KW"/>
</dbReference>
<dbReference type="InterPro" id="IPR001650">
    <property type="entry name" value="Helicase_C-like"/>
</dbReference>
<dbReference type="GO" id="GO:0003724">
    <property type="term" value="F:RNA helicase activity"/>
    <property type="evidence" value="ECO:0007669"/>
    <property type="project" value="UniProtKB-EC"/>
</dbReference>
<dbReference type="InterPro" id="IPR012961">
    <property type="entry name" value="Ski2/MTR4_C"/>
</dbReference>
<dbReference type="PROSITE" id="PS51192">
    <property type="entry name" value="HELICASE_ATP_BIND_1"/>
    <property type="match status" value="1"/>
</dbReference>
<keyword evidence="6" id="KW-0067">ATP-binding</keyword>
<dbReference type="Gene3D" id="1.20.1500.20">
    <property type="match status" value="1"/>
</dbReference>
<dbReference type="Gene3D" id="3.40.50.300">
    <property type="entry name" value="P-loop containing nucleotide triphosphate hydrolases"/>
    <property type="match status" value="2"/>
</dbReference>
<reference evidence="12 13" key="1">
    <citation type="submission" date="2024-02" db="EMBL/GenBank/DDBJ databases">
        <title>Chromosome-scale genome assembly of the rough periwinkle Littorina saxatilis.</title>
        <authorList>
            <person name="De Jode A."/>
            <person name="Faria R."/>
            <person name="Formenti G."/>
            <person name="Sims Y."/>
            <person name="Smith T.P."/>
            <person name="Tracey A."/>
            <person name="Wood J.M.D."/>
            <person name="Zagrodzka Z.B."/>
            <person name="Johannesson K."/>
            <person name="Butlin R.K."/>
            <person name="Leder E.H."/>
        </authorList>
    </citation>
    <scope>NUCLEOTIDE SEQUENCE [LARGE SCALE GENOMIC DNA]</scope>
    <source>
        <strain evidence="12">Snail1</strain>
        <tissue evidence="12">Muscle</tissue>
    </source>
</reference>
<evidence type="ECO:0000313" key="13">
    <source>
        <dbReference type="Proteomes" id="UP001374579"/>
    </source>
</evidence>
<accession>A0AAN9G5I3</accession>
<feature type="region of interest" description="Disordered" evidence="9">
    <location>
        <begin position="185"/>
        <end position="209"/>
    </location>
</feature>
<dbReference type="GO" id="GO:0055087">
    <property type="term" value="C:Ski complex"/>
    <property type="evidence" value="ECO:0007669"/>
    <property type="project" value="TreeGrafter"/>
</dbReference>
<dbReference type="Pfam" id="PF00271">
    <property type="entry name" value="Helicase_C"/>
    <property type="match status" value="1"/>
</dbReference>
<keyword evidence="7" id="KW-0694">RNA-binding</keyword>
<dbReference type="PROSITE" id="PS51194">
    <property type="entry name" value="HELICASE_CTER"/>
    <property type="match status" value="1"/>
</dbReference>